<evidence type="ECO:0000313" key="1">
    <source>
        <dbReference type="EMBL" id="AVR43907.1"/>
    </source>
</evidence>
<organism evidence="1 2">
    <name type="scientific">Christiangramia fulva</name>
    <dbReference type="NCBI Taxonomy" id="2126553"/>
    <lineage>
        <taxon>Bacteria</taxon>
        <taxon>Pseudomonadati</taxon>
        <taxon>Bacteroidota</taxon>
        <taxon>Flavobacteriia</taxon>
        <taxon>Flavobacteriales</taxon>
        <taxon>Flavobacteriaceae</taxon>
        <taxon>Christiangramia</taxon>
    </lineage>
</organism>
<dbReference type="KEGG" id="grs:C7S20_00685"/>
<evidence type="ECO:0008006" key="3">
    <source>
        <dbReference type="Google" id="ProtNLM"/>
    </source>
</evidence>
<dbReference type="Pfam" id="PF14054">
    <property type="entry name" value="DUF4249"/>
    <property type="match status" value="1"/>
</dbReference>
<dbReference type="Proteomes" id="UP000241507">
    <property type="component" value="Chromosome"/>
</dbReference>
<evidence type="ECO:0000313" key="2">
    <source>
        <dbReference type="Proteomes" id="UP000241507"/>
    </source>
</evidence>
<dbReference type="RefSeq" id="WP_107010693.1">
    <property type="nucleotide sequence ID" value="NZ_CP028136.1"/>
</dbReference>
<dbReference type="EMBL" id="CP028136">
    <property type="protein sequence ID" value="AVR43907.1"/>
    <property type="molecule type" value="Genomic_DNA"/>
</dbReference>
<proteinExistence type="predicted"/>
<dbReference type="InterPro" id="IPR025345">
    <property type="entry name" value="DUF4249"/>
</dbReference>
<dbReference type="OrthoDB" id="1430047at2"/>
<name>A0A2R3Z0W5_9FLAO</name>
<keyword evidence="2" id="KW-1185">Reference proteome</keyword>
<dbReference type="AlphaFoldDB" id="A0A2R3Z0W5"/>
<reference evidence="2" key="1">
    <citation type="submission" date="2018-03" db="EMBL/GenBank/DDBJ databases">
        <title>Gramella fulva sp. nov., isolated from a dry surface of tidal flat.</title>
        <authorList>
            <person name="Hwang S.H."/>
            <person name="Hwang W.M."/>
            <person name="Kang K."/>
            <person name="Ahn T.-Y."/>
        </authorList>
    </citation>
    <scope>NUCLEOTIDE SEQUENCE [LARGE SCALE GENOMIC DNA]</scope>
    <source>
        <strain evidence="2">SH35</strain>
    </source>
</reference>
<gene>
    <name evidence="1" type="ORF">C7S20_00685</name>
</gene>
<dbReference type="PROSITE" id="PS51257">
    <property type="entry name" value="PROKAR_LIPOPROTEIN"/>
    <property type="match status" value="1"/>
</dbReference>
<sequence length="283" mass="32286">MKNKLKILSLLCLFLISCEDVIEVQTENTDKRLIIDGLILVDPNQQTTPVAIKASISSGFFEELKPAKLSNIYLRLENGGYINLFELQPNSGIYQPSGDEVFPGEISTSILINQKISLVLEYNGETYQAEYEYTPTVPLDNLEFGNGDLFQGDETEVKVSFTDKAGRADYYLFDFDYNNYFVSKDEFYDGQEFEFSYFYDEDLPPGEQVEVKIIGINKDFYNYMSQIIVQSNTEFNFFQTPVATVRGNIFNVSRINNDVNLLENFPLGYFAICGFDSARITAE</sequence>
<protein>
    <recommendedName>
        <fullName evidence="3">DUF4249 domain-containing protein</fullName>
    </recommendedName>
</protein>
<accession>A0A2R3Z0W5</accession>